<evidence type="ECO:0000313" key="3">
    <source>
        <dbReference type="EMBL" id="CAK9111205.1"/>
    </source>
</evidence>
<evidence type="ECO:0000313" key="4">
    <source>
        <dbReference type="Proteomes" id="UP001642464"/>
    </source>
</evidence>
<reference evidence="3 4" key="1">
    <citation type="submission" date="2024-02" db="EMBL/GenBank/DDBJ databases">
        <authorList>
            <person name="Chen Y."/>
            <person name="Shah S."/>
            <person name="Dougan E. K."/>
            <person name="Thang M."/>
            <person name="Chan C."/>
        </authorList>
    </citation>
    <scope>NUCLEOTIDE SEQUENCE [LARGE SCALE GENOMIC DNA]</scope>
</reference>
<keyword evidence="2" id="KW-1133">Transmembrane helix</keyword>
<feature type="transmembrane region" description="Helical" evidence="2">
    <location>
        <begin position="305"/>
        <end position="325"/>
    </location>
</feature>
<protein>
    <submittedName>
        <fullName evidence="3">Uncharacterized protein</fullName>
    </submittedName>
</protein>
<evidence type="ECO:0000256" key="2">
    <source>
        <dbReference type="SAM" id="Phobius"/>
    </source>
</evidence>
<keyword evidence="4" id="KW-1185">Reference proteome</keyword>
<dbReference type="Proteomes" id="UP001642464">
    <property type="component" value="Unassembled WGS sequence"/>
</dbReference>
<dbReference type="SUPFAM" id="SSF48264">
    <property type="entry name" value="Cytochrome P450"/>
    <property type="match status" value="1"/>
</dbReference>
<name>A0ABP0SFN4_9DINO</name>
<sequence length="330" mass="37691">MTTLPSQSLSFWTASNMKSSERSFWTLAGGLQICSHRMPWPRMLWQSSRHESKEKIAYLTSCRRWLREFCWRFWLDPLCQQEQTKHNLLALMLLGMQSLANGPYWQILRIYTERGLLKQVRENPQRVWAVIVEELHNHPPSAPILMPYRAKRNSTIRGQTILEGTVVVISPPWSHAMMGGAPQESTNPTGCPFQRSSSPIRSLQNAMGQCAHPRSYAFGASTRSSCPVKGFNMATMYSVITGFVDLYDMKVHDPQRLCCMKQAEHMNLHIVNRPSVQLQVTLQERNQSHVTKPCGQQPVMSQSPLWAWLPFLCPVLCLSAALLSLKLKPK</sequence>
<feature type="compositionally biased region" description="Polar residues" evidence="1">
    <location>
        <begin position="183"/>
        <end position="198"/>
    </location>
</feature>
<comment type="caution">
    <text evidence="3">The sequence shown here is derived from an EMBL/GenBank/DDBJ whole genome shotgun (WGS) entry which is preliminary data.</text>
</comment>
<organism evidence="3 4">
    <name type="scientific">Durusdinium trenchii</name>
    <dbReference type="NCBI Taxonomy" id="1381693"/>
    <lineage>
        <taxon>Eukaryota</taxon>
        <taxon>Sar</taxon>
        <taxon>Alveolata</taxon>
        <taxon>Dinophyceae</taxon>
        <taxon>Suessiales</taxon>
        <taxon>Symbiodiniaceae</taxon>
        <taxon>Durusdinium</taxon>
    </lineage>
</organism>
<dbReference type="EMBL" id="CAXAMM010043676">
    <property type="protein sequence ID" value="CAK9111205.1"/>
    <property type="molecule type" value="Genomic_DNA"/>
</dbReference>
<feature type="region of interest" description="Disordered" evidence="1">
    <location>
        <begin position="179"/>
        <end position="198"/>
    </location>
</feature>
<evidence type="ECO:0000256" key="1">
    <source>
        <dbReference type="SAM" id="MobiDB-lite"/>
    </source>
</evidence>
<keyword evidence="2" id="KW-0472">Membrane</keyword>
<dbReference type="Gene3D" id="1.10.630.10">
    <property type="entry name" value="Cytochrome P450"/>
    <property type="match status" value="1"/>
</dbReference>
<proteinExistence type="predicted"/>
<dbReference type="InterPro" id="IPR036396">
    <property type="entry name" value="Cyt_P450_sf"/>
</dbReference>
<gene>
    <name evidence="3" type="ORF">SCF082_LOCUS51638</name>
</gene>
<accession>A0ABP0SFN4</accession>
<keyword evidence="2" id="KW-0812">Transmembrane</keyword>